<name>A0A8J6XFU3_9CYAN</name>
<protein>
    <submittedName>
        <fullName evidence="2">CHAT domain-containing protein</fullName>
    </submittedName>
</protein>
<reference evidence="2" key="1">
    <citation type="submission" date="2020-09" db="EMBL/GenBank/DDBJ databases">
        <title>Iningainema tapete sp. nov. (Scytonemataceae, Cyanobacteria) from greenhouses in central Florida (USA) produces two types of nodularin with biosynthetic potential for microcystin-LR and anabaenopeptins.</title>
        <authorList>
            <person name="Berthold D.E."/>
            <person name="Lefler F.W."/>
            <person name="Huang I.-S."/>
            <person name="Abdulla H."/>
            <person name="Zimba P.V."/>
            <person name="Laughinghouse H.D. IV."/>
        </authorList>
    </citation>
    <scope>NUCLEOTIDE SEQUENCE</scope>
    <source>
        <strain evidence="2">BLCCT55</strain>
    </source>
</reference>
<proteinExistence type="predicted"/>
<dbReference type="AlphaFoldDB" id="A0A8J6XFU3"/>
<sequence>MKKILILSANPWNTNRLRLDEEVREIQQGLKRARNRNQFEIVSELAVKVDDLHDSLLYHQPQIVHFCGHGAGSDGIALENNFGQVQLVSTKSLTDLFELFKDNVECIVLNACYSETQAEAIHQHINYIVGMNQAVGDRTAINFAKGFYDALFAGESYEQAYKFGCNAIDLQGIPESDTPIFKGRHVALPTSKLDNTIQPTQENQHAPDLPNINQNAGDHAIQIGHIGQAGNLNFQR</sequence>
<dbReference type="InterPro" id="IPR024983">
    <property type="entry name" value="CHAT_dom"/>
</dbReference>
<dbReference type="Pfam" id="PF12770">
    <property type="entry name" value="CHAT"/>
    <property type="match status" value="1"/>
</dbReference>
<gene>
    <name evidence="2" type="ORF">ICL16_23845</name>
</gene>
<dbReference type="Proteomes" id="UP000629098">
    <property type="component" value="Unassembled WGS sequence"/>
</dbReference>
<evidence type="ECO:0000313" key="3">
    <source>
        <dbReference type="Proteomes" id="UP000629098"/>
    </source>
</evidence>
<dbReference type="EMBL" id="JACXAE010000074">
    <property type="protein sequence ID" value="MBD2775014.1"/>
    <property type="molecule type" value="Genomic_DNA"/>
</dbReference>
<comment type="caution">
    <text evidence="2">The sequence shown here is derived from an EMBL/GenBank/DDBJ whole genome shotgun (WGS) entry which is preliminary data.</text>
</comment>
<dbReference type="RefSeq" id="WP_190832842.1">
    <property type="nucleotide sequence ID" value="NZ_CAWPPI010000074.1"/>
</dbReference>
<feature type="domain" description="CHAT" evidence="1">
    <location>
        <begin position="12"/>
        <end position="160"/>
    </location>
</feature>
<evidence type="ECO:0000313" key="2">
    <source>
        <dbReference type="EMBL" id="MBD2775014.1"/>
    </source>
</evidence>
<keyword evidence="3" id="KW-1185">Reference proteome</keyword>
<accession>A0A8J6XFU3</accession>
<evidence type="ECO:0000259" key="1">
    <source>
        <dbReference type="Pfam" id="PF12770"/>
    </source>
</evidence>
<organism evidence="2 3">
    <name type="scientific">Iningainema tapete BLCC-T55</name>
    <dbReference type="NCBI Taxonomy" id="2748662"/>
    <lineage>
        <taxon>Bacteria</taxon>
        <taxon>Bacillati</taxon>
        <taxon>Cyanobacteriota</taxon>
        <taxon>Cyanophyceae</taxon>
        <taxon>Nostocales</taxon>
        <taxon>Scytonemataceae</taxon>
        <taxon>Iningainema tapete</taxon>
    </lineage>
</organism>